<accession>A0ABP7LKX2</accession>
<evidence type="ECO:0000259" key="4">
    <source>
        <dbReference type="PROSITE" id="PS50887"/>
    </source>
</evidence>
<dbReference type="InterPro" id="IPR000160">
    <property type="entry name" value="GGDEF_dom"/>
</dbReference>
<dbReference type="Pfam" id="PF00563">
    <property type="entry name" value="EAL"/>
    <property type="match status" value="1"/>
</dbReference>
<dbReference type="PANTHER" id="PTHR44757:SF2">
    <property type="entry name" value="BIOFILM ARCHITECTURE MAINTENANCE PROTEIN MBAA"/>
    <property type="match status" value="1"/>
</dbReference>
<keyword evidence="2" id="KW-1133">Transmembrane helix</keyword>
<organism evidence="5 6">
    <name type="scientific">Gibbsiella dentisursi</name>
    <dbReference type="NCBI Taxonomy" id="796890"/>
    <lineage>
        <taxon>Bacteria</taxon>
        <taxon>Pseudomonadati</taxon>
        <taxon>Pseudomonadota</taxon>
        <taxon>Gammaproteobacteria</taxon>
        <taxon>Enterobacterales</taxon>
        <taxon>Yersiniaceae</taxon>
        <taxon>Gibbsiella</taxon>
    </lineage>
</organism>
<dbReference type="InterPro" id="IPR043128">
    <property type="entry name" value="Rev_trsase/Diguanyl_cyclase"/>
</dbReference>
<dbReference type="Proteomes" id="UP001499994">
    <property type="component" value="Unassembled WGS sequence"/>
</dbReference>
<evidence type="ECO:0000256" key="2">
    <source>
        <dbReference type="SAM" id="Phobius"/>
    </source>
</evidence>
<dbReference type="RefSeq" id="WP_346081868.1">
    <property type="nucleotide sequence ID" value="NZ_BAABDG010000007.1"/>
</dbReference>
<dbReference type="InterPro" id="IPR001633">
    <property type="entry name" value="EAL_dom"/>
</dbReference>
<evidence type="ECO:0000259" key="3">
    <source>
        <dbReference type="PROSITE" id="PS50883"/>
    </source>
</evidence>
<dbReference type="SMART" id="SM00267">
    <property type="entry name" value="GGDEF"/>
    <property type="match status" value="1"/>
</dbReference>
<keyword evidence="1" id="KW-0175">Coiled coil</keyword>
<dbReference type="InterPro" id="IPR029787">
    <property type="entry name" value="Nucleotide_cyclase"/>
</dbReference>
<keyword evidence="2" id="KW-0472">Membrane</keyword>
<dbReference type="NCBIfam" id="TIGR00254">
    <property type="entry name" value="GGDEF"/>
    <property type="match status" value="1"/>
</dbReference>
<feature type="transmembrane region" description="Helical" evidence="2">
    <location>
        <begin position="25"/>
        <end position="45"/>
    </location>
</feature>
<name>A0ABP7LKX2_9GAMM</name>
<dbReference type="InterPro" id="IPR035919">
    <property type="entry name" value="EAL_sf"/>
</dbReference>
<dbReference type="PANTHER" id="PTHR44757">
    <property type="entry name" value="DIGUANYLATE CYCLASE DGCP"/>
    <property type="match status" value="1"/>
</dbReference>
<dbReference type="CDD" id="cd01948">
    <property type="entry name" value="EAL"/>
    <property type="match status" value="1"/>
</dbReference>
<dbReference type="Gene3D" id="3.30.70.270">
    <property type="match status" value="1"/>
</dbReference>
<dbReference type="PROSITE" id="PS50883">
    <property type="entry name" value="EAL"/>
    <property type="match status" value="1"/>
</dbReference>
<dbReference type="CDD" id="cd01949">
    <property type="entry name" value="GGDEF"/>
    <property type="match status" value="1"/>
</dbReference>
<dbReference type="Pfam" id="PF00990">
    <property type="entry name" value="GGDEF"/>
    <property type="match status" value="1"/>
</dbReference>
<reference evidence="6" key="1">
    <citation type="journal article" date="2019" name="Int. J. Syst. Evol. Microbiol.">
        <title>The Global Catalogue of Microorganisms (GCM) 10K type strain sequencing project: providing services to taxonomists for standard genome sequencing and annotation.</title>
        <authorList>
            <consortium name="The Broad Institute Genomics Platform"/>
            <consortium name="The Broad Institute Genome Sequencing Center for Infectious Disease"/>
            <person name="Wu L."/>
            <person name="Ma J."/>
        </authorList>
    </citation>
    <scope>NUCLEOTIDE SEQUENCE [LARGE SCALE GENOMIC DNA]</scope>
    <source>
        <strain evidence="6">JCM 17201</strain>
    </source>
</reference>
<evidence type="ECO:0000256" key="1">
    <source>
        <dbReference type="SAM" id="Coils"/>
    </source>
</evidence>
<keyword evidence="6" id="KW-1185">Reference proteome</keyword>
<proteinExistence type="predicted"/>
<dbReference type="PROSITE" id="PS50887">
    <property type="entry name" value="GGDEF"/>
    <property type="match status" value="1"/>
</dbReference>
<dbReference type="SUPFAM" id="SSF55073">
    <property type="entry name" value="Nucleotide cyclase"/>
    <property type="match status" value="1"/>
</dbReference>
<feature type="transmembrane region" description="Helical" evidence="2">
    <location>
        <begin position="65"/>
        <end position="82"/>
    </location>
</feature>
<comment type="caution">
    <text evidence="5">The sequence shown here is derived from an EMBL/GenBank/DDBJ whole genome shotgun (WGS) entry which is preliminary data.</text>
</comment>
<protein>
    <submittedName>
        <fullName evidence="5">Uncharacterized protein</fullName>
    </submittedName>
</protein>
<sequence>MPGQKEQYTSLNHLWRFIVRNRISLTELSIIASVVALLSYVAFAYDLFTNEGRVSAAKETIELDEALLIGVVLLLGFLAFAVRRYHEQKREMLWRQNAERRARELAYQDPLTGLPNRRQFDEALDIAVASPPRSGAVHAVLMLDLNGFKQVNDVYGHDAGDAVLMIVAQRLCQSLREDETIARLGGDEFVVLARHLLGPEAASSIAMRLLESLANPIMVNGVAHNLSAGVGIALLPLDAATAEEAMRKADVALYRAKAERRAAYRFFEEEMDQIIREREQLEKDLKLALDQDQIQPSFRPSRDLRTGAVVGFEVEPQWLCTQGEPLPPERFLPIAAETGLIHTLAMQVWHRACTQALQWPAQVALAISVLPGQMQNPRLAAEILQMLDNTGLAPQRLQMNIAENMVVQDLAAAKALVAPLQAHGVAIVLNHFGTGYSNLYHLSEFHFDQVKIDRRLVERMDQESSAKLVRALVGLGQGLGLKVCADGIAHDDSDSLLDAGVQEGQSGDVSVSGQATLSLVQPAGDEKPPHA</sequence>
<dbReference type="InterPro" id="IPR052155">
    <property type="entry name" value="Biofilm_reg_signaling"/>
</dbReference>
<dbReference type="Gene3D" id="3.20.20.450">
    <property type="entry name" value="EAL domain"/>
    <property type="match status" value="1"/>
</dbReference>
<feature type="coiled-coil region" evidence="1">
    <location>
        <begin position="264"/>
        <end position="291"/>
    </location>
</feature>
<dbReference type="EMBL" id="BAABDG010000007">
    <property type="protein sequence ID" value="GAA3901642.1"/>
    <property type="molecule type" value="Genomic_DNA"/>
</dbReference>
<gene>
    <name evidence="5" type="ORF">GCM10022405_28490</name>
</gene>
<dbReference type="SMART" id="SM00052">
    <property type="entry name" value="EAL"/>
    <property type="match status" value="1"/>
</dbReference>
<evidence type="ECO:0000313" key="5">
    <source>
        <dbReference type="EMBL" id="GAA3901642.1"/>
    </source>
</evidence>
<feature type="domain" description="EAL" evidence="3">
    <location>
        <begin position="278"/>
        <end position="527"/>
    </location>
</feature>
<evidence type="ECO:0000313" key="6">
    <source>
        <dbReference type="Proteomes" id="UP001499994"/>
    </source>
</evidence>
<keyword evidence="2" id="KW-0812">Transmembrane</keyword>
<dbReference type="SUPFAM" id="SSF141868">
    <property type="entry name" value="EAL domain-like"/>
    <property type="match status" value="1"/>
</dbReference>
<feature type="domain" description="GGDEF" evidence="4">
    <location>
        <begin position="136"/>
        <end position="269"/>
    </location>
</feature>